<dbReference type="Gene3D" id="1.20.920.10">
    <property type="entry name" value="Bromodomain-like"/>
    <property type="match status" value="1"/>
</dbReference>
<keyword evidence="1" id="KW-0103">Bromodomain</keyword>
<dbReference type="Proteomes" id="UP001162483">
    <property type="component" value="Unassembled WGS sequence"/>
</dbReference>
<gene>
    <name evidence="3" type="ORF">SPARVUS_LOCUS15576971</name>
</gene>
<dbReference type="EMBL" id="CATNWA010020292">
    <property type="protein sequence ID" value="CAI9617645.1"/>
    <property type="molecule type" value="Genomic_DNA"/>
</dbReference>
<feature type="non-terminal residue" evidence="3">
    <location>
        <position position="1"/>
    </location>
</feature>
<accession>A0ABN9H7H6</accession>
<protein>
    <submittedName>
        <fullName evidence="3">Uncharacterized protein</fullName>
    </submittedName>
</protein>
<evidence type="ECO:0000313" key="3">
    <source>
        <dbReference type="EMBL" id="CAI9617645.1"/>
    </source>
</evidence>
<dbReference type="CDD" id="cd04369">
    <property type="entry name" value="Bromodomain"/>
    <property type="match status" value="1"/>
</dbReference>
<evidence type="ECO:0000256" key="2">
    <source>
        <dbReference type="SAM" id="MobiDB-lite"/>
    </source>
</evidence>
<comment type="caution">
    <text evidence="3">The sequence shown here is derived from an EMBL/GenBank/DDBJ whole genome shotgun (WGS) entry which is preliminary data.</text>
</comment>
<name>A0ABN9H7H6_9NEOB</name>
<dbReference type="PANTHER" id="PTHR31095:SF3">
    <property type="entry name" value="RIKEN CDNA 9930021J03 GENE"/>
    <property type="match status" value="1"/>
</dbReference>
<evidence type="ECO:0000313" key="4">
    <source>
        <dbReference type="Proteomes" id="UP001162483"/>
    </source>
</evidence>
<dbReference type="SUPFAM" id="SSF47370">
    <property type="entry name" value="Bromodomain"/>
    <property type="match status" value="1"/>
</dbReference>
<keyword evidence="4" id="KW-1185">Reference proteome</keyword>
<feature type="region of interest" description="Disordered" evidence="2">
    <location>
        <begin position="46"/>
        <end position="96"/>
    </location>
</feature>
<organism evidence="3 4">
    <name type="scientific">Staurois parvus</name>
    <dbReference type="NCBI Taxonomy" id="386267"/>
    <lineage>
        <taxon>Eukaryota</taxon>
        <taxon>Metazoa</taxon>
        <taxon>Chordata</taxon>
        <taxon>Craniata</taxon>
        <taxon>Vertebrata</taxon>
        <taxon>Euteleostomi</taxon>
        <taxon>Amphibia</taxon>
        <taxon>Batrachia</taxon>
        <taxon>Anura</taxon>
        <taxon>Neobatrachia</taxon>
        <taxon>Ranoidea</taxon>
        <taxon>Ranidae</taxon>
        <taxon>Staurois</taxon>
    </lineage>
</organism>
<evidence type="ECO:0000256" key="1">
    <source>
        <dbReference type="ARBA" id="ARBA00023117"/>
    </source>
</evidence>
<reference evidence="3" key="1">
    <citation type="submission" date="2023-05" db="EMBL/GenBank/DDBJ databases">
        <authorList>
            <person name="Stuckert A."/>
        </authorList>
    </citation>
    <scope>NUCLEOTIDE SEQUENCE</scope>
</reference>
<dbReference type="InterPro" id="IPR036427">
    <property type="entry name" value="Bromodomain-like_sf"/>
</dbReference>
<dbReference type="InterPro" id="IPR040214">
    <property type="entry name" value="BRD10"/>
</dbReference>
<proteinExistence type="predicted"/>
<dbReference type="PANTHER" id="PTHR31095">
    <property type="entry name" value="RIKEN CDNA 9930021J03 GENE"/>
    <property type="match status" value="1"/>
</dbReference>
<sequence length="239" mass="26500">RIHLCVAALYRLRRVAAGRNESVRDGSGCVRCSAMAEVPETALSPLENAGGKAVGRTPGTGAAEEVSSSSVCEEGDAEPAPQSPRTAGRAEEEEEATMSLLRMEEKFFAGQYRAIDQFVTDFRSMLEGCYRLHGADHWLCKQAQKLELMLEQKVALLPRNLRDRTLSTASSSSLYGVEEDKASECTLTRRRSSARSLASVHTGAMESVMVQVLKQAEFLRAKEEKRYKIYPLIWRHITT</sequence>